<accession>A0A0J8QZ54</accession>
<reference evidence="2" key="1">
    <citation type="journal article" date="2010" name="Genome Res.">
        <title>Population genomic sequencing of Coccidioides fungi reveals recent hybridization and transposon control.</title>
        <authorList>
            <person name="Neafsey D.E."/>
            <person name="Barker B.M."/>
            <person name="Sharpton T.J."/>
            <person name="Stajich J.E."/>
            <person name="Park D.J."/>
            <person name="Whiston E."/>
            <person name="Hung C.-Y."/>
            <person name="McMahan C."/>
            <person name="White J."/>
            <person name="Sykes S."/>
            <person name="Heiman D."/>
            <person name="Young S."/>
            <person name="Zeng Q."/>
            <person name="Abouelleil A."/>
            <person name="Aftuck L."/>
            <person name="Bessette D."/>
            <person name="Brown A."/>
            <person name="FitzGerald M."/>
            <person name="Lui A."/>
            <person name="Macdonald J.P."/>
            <person name="Priest M."/>
            <person name="Orbach M.J."/>
            <person name="Galgiani J.N."/>
            <person name="Kirkland T.N."/>
            <person name="Cole G.T."/>
            <person name="Birren B.W."/>
            <person name="Henn M.R."/>
            <person name="Taylor J.W."/>
            <person name="Rounsley S.D."/>
        </authorList>
    </citation>
    <scope>NUCLEOTIDE SEQUENCE [LARGE SCALE GENOMIC DNA]</scope>
    <source>
        <strain evidence="2">RMSCC 3703</strain>
    </source>
</reference>
<sequence length="78" mass="8505">MTTIKPLVEQTSTLLLMDRCRASDQGDCLIVRVVKAEGWHPISDTQLQSQPAGAIGSVTGRIRPRETVTPHDVADHAK</sequence>
<evidence type="ECO:0000313" key="2">
    <source>
        <dbReference type="Proteomes" id="UP000054559"/>
    </source>
</evidence>
<evidence type="ECO:0000313" key="1">
    <source>
        <dbReference type="EMBL" id="KMU76653.1"/>
    </source>
</evidence>
<name>A0A0J8QZ54_COCIT</name>
<dbReference type="EMBL" id="DS268147">
    <property type="protein sequence ID" value="KMU76653.1"/>
    <property type="molecule type" value="Genomic_DNA"/>
</dbReference>
<dbReference type="AlphaFoldDB" id="A0A0J8QZ54"/>
<proteinExistence type="predicted"/>
<organism evidence="1 2">
    <name type="scientific">Coccidioides immitis RMSCC 3703</name>
    <dbReference type="NCBI Taxonomy" id="454286"/>
    <lineage>
        <taxon>Eukaryota</taxon>
        <taxon>Fungi</taxon>
        <taxon>Dikarya</taxon>
        <taxon>Ascomycota</taxon>
        <taxon>Pezizomycotina</taxon>
        <taxon>Eurotiomycetes</taxon>
        <taxon>Eurotiomycetidae</taxon>
        <taxon>Onygenales</taxon>
        <taxon>Onygenaceae</taxon>
        <taxon>Coccidioides</taxon>
    </lineage>
</organism>
<dbReference type="Proteomes" id="UP000054559">
    <property type="component" value="Unassembled WGS sequence"/>
</dbReference>
<gene>
    <name evidence="1" type="ORF">CISG_05796</name>
</gene>
<protein>
    <submittedName>
        <fullName evidence="1">Uncharacterized protein</fullName>
    </submittedName>
</protein>